<reference evidence="3 4" key="1">
    <citation type="journal article" date="2019" name="Genome Biol. Evol.">
        <title>Whole-Genome Sequencing of the Giant Devil Catfish, Bagarius yarrelli.</title>
        <authorList>
            <person name="Jiang W."/>
            <person name="Lv Y."/>
            <person name="Cheng L."/>
            <person name="Yang K."/>
            <person name="Chao B."/>
            <person name="Wang X."/>
            <person name="Li Y."/>
            <person name="Pan X."/>
            <person name="You X."/>
            <person name="Zhang Y."/>
            <person name="Yang J."/>
            <person name="Li J."/>
            <person name="Zhang X."/>
            <person name="Liu S."/>
            <person name="Sun C."/>
            <person name="Yang J."/>
            <person name="Shi Q."/>
        </authorList>
    </citation>
    <scope>NUCLEOTIDE SEQUENCE [LARGE SCALE GENOMIC DNA]</scope>
    <source>
        <strain evidence="3">JWS20170419001</strain>
        <tissue evidence="3">Muscle</tissue>
    </source>
</reference>
<feature type="region of interest" description="Disordered" evidence="2">
    <location>
        <begin position="540"/>
        <end position="575"/>
    </location>
</feature>
<feature type="compositionally biased region" description="Basic residues" evidence="2">
    <location>
        <begin position="47"/>
        <end position="62"/>
    </location>
</feature>
<accession>A0A556VX41</accession>
<feature type="compositionally biased region" description="Basic and acidic residues" evidence="2">
    <location>
        <begin position="354"/>
        <end position="379"/>
    </location>
</feature>
<dbReference type="GO" id="GO:0043197">
    <property type="term" value="C:dendritic spine"/>
    <property type="evidence" value="ECO:0007669"/>
    <property type="project" value="TreeGrafter"/>
</dbReference>
<name>A0A556VX41_BAGYA</name>
<keyword evidence="4" id="KW-1185">Reference proteome</keyword>
<gene>
    <name evidence="3" type="ORF">Baya_16985</name>
</gene>
<dbReference type="GO" id="GO:0005886">
    <property type="term" value="C:plasma membrane"/>
    <property type="evidence" value="ECO:0007669"/>
    <property type="project" value="TreeGrafter"/>
</dbReference>
<sequence>MSQSEEAGSKAPPPQRILQPNSTPAEGGRPRWRPCQLNSQEELGNGHNHHHHVQHHYHRHSHQQQPGGNRAPLRRSRRHVPSHTLGGASEGGDAKPGQNARPAGSSNRRGGGDGGHHQTPRQNSPAVPAPPNGPEISPTLDALSPEESSQEVLTPSPQEDLNPSQNELISSSEEVTPVDKQDKGSPHLHCSSSTESSLYAHFEQTEAQPGEREQTEKCKHETDKWEVDECQEKKDEGMESYRKANQKEQMEKQAVVNTGGSKGSKKTSRRSRPIRVDVPPFEEFPHQPPPHFQSQTFSGFPIELIKEPNHLTATSTSESHQEFQTSEGTFSDSSSEACSTTYPTVCPTFYPVTSDREVFDPDQEHSEEQESFKKNHDMSSSEAQISLRVDQRASASVGSRLHHYDEQSGDEASSPDRGREKVWRRDEEQECSKSRKEQCDGEEKLEHGCIENRPQDMQKSVNTSGDVTSLAIKDIRDAIEEVKMKTMRSPYTAAKPEEPLWVRRRDVSPDDESQPQLPSSLSSPQNMTSFQVSAADLVVSQGAESSRTPEHNKADIRPSLPGAEETSEICGPDGTKKVLLSHSSREQLDSAEAQDERQQYRMICHVFESEDVSAFLRRASFHHSDLNIKILFFPHYLLLSSTGSVIAQSIGQSVSVASSGVFAGERDQSGI</sequence>
<organism evidence="3 4">
    <name type="scientific">Bagarius yarrelli</name>
    <name type="common">Goonch</name>
    <name type="synonym">Bagrus yarrelli</name>
    <dbReference type="NCBI Taxonomy" id="175774"/>
    <lineage>
        <taxon>Eukaryota</taxon>
        <taxon>Metazoa</taxon>
        <taxon>Chordata</taxon>
        <taxon>Craniata</taxon>
        <taxon>Vertebrata</taxon>
        <taxon>Euteleostomi</taxon>
        <taxon>Actinopterygii</taxon>
        <taxon>Neopterygii</taxon>
        <taxon>Teleostei</taxon>
        <taxon>Ostariophysi</taxon>
        <taxon>Siluriformes</taxon>
        <taxon>Sisoridae</taxon>
        <taxon>Sisorinae</taxon>
        <taxon>Bagarius</taxon>
    </lineage>
</organism>
<dbReference type="Proteomes" id="UP000319801">
    <property type="component" value="Unassembled WGS sequence"/>
</dbReference>
<feature type="compositionally biased region" description="Low complexity" evidence="2">
    <location>
        <begin position="514"/>
        <end position="525"/>
    </location>
</feature>
<dbReference type="EMBL" id="VCAZ01000403">
    <property type="protein sequence ID" value="TUN30351.1"/>
    <property type="molecule type" value="Genomic_DNA"/>
</dbReference>
<evidence type="ECO:0000313" key="4">
    <source>
        <dbReference type="Proteomes" id="UP000319801"/>
    </source>
</evidence>
<feature type="region of interest" description="Disordered" evidence="2">
    <location>
        <begin position="311"/>
        <end position="338"/>
    </location>
</feature>
<evidence type="ECO:0000256" key="2">
    <source>
        <dbReference type="SAM" id="MobiDB-lite"/>
    </source>
</evidence>
<feature type="compositionally biased region" description="Basic and acidic residues" evidence="2">
    <location>
        <begin position="495"/>
        <end position="508"/>
    </location>
</feature>
<feature type="compositionally biased region" description="Polar residues" evidence="2">
    <location>
        <begin position="146"/>
        <end position="174"/>
    </location>
</feature>
<dbReference type="GO" id="GO:0005737">
    <property type="term" value="C:cytoplasm"/>
    <property type="evidence" value="ECO:0007669"/>
    <property type="project" value="TreeGrafter"/>
</dbReference>
<feature type="region of interest" description="Disordered" evidence="2">
    <location>
        <begin position="1"/>
        <end position="274"/>
    </location>
</feature>
<dbReference type="AlphaFoldDB" id="A0A556VX41"/>
<comment type="caution">
    <text evidence="3">The sequence shown here is derived from an EMBL/GenBank/DDBJ whole genome shotgun (WGS) entry which is preliminary data.</text>
</comment>
<keyword evidence="1" id="KW-0677">Repeat</keyword>
<protein>
    <submittedName>
        <fullName evidence="3">Amyloid-beta A4 protein-binding family A member 1</fullName>
    </submittedName>
</protein>
<feature type="compositionally biased region" description="Basic and acidic residues" evidence="2">
    <location>
        <begin position="547"/>
        <end position="556"/>
    </location>
</feature>
<feature type="compositionally biased region" description="Basic residues" evidence="2">
    <location>
        <begin position="263"/>
        <end position="273"/>
    </location>
</feature>
<feature type="compositionally biased region" description="Basic and acidic residues" evidence="2">
    <location>
        <begin position="414"/>
        <end position="456"/>
    </location>
</feature>
<dbReference type="InterPro" id="IPR051230">
    <property type="entry name" value="APP-Binding"/>
</dbReference>
<dbReference type="OrthoDB" id="5987010at2759"/>
<feature type="compositionally biased region" description="Basic and acidic residues" evidence="2">
    <location>
        <begin position="209"/>
        <end position="251"/>
    </location>
</feature>
<evidence type="ECO:0000313" key="3">
    <source>
        <dbReference type="EMBL" id="TUN30351.1"/>
    </source>
</evidence>
<dbReference type="GO" id="GO:0007268">
    <property type="term" value="P:chemical synaptic transmission"/>
    <property type="evidence" value="ECO:0007669"/>
    <property type="project" value="TreeGrafter"/>
</dbReference>
<proteinExistence type="predicted"/>
<feature type="region of interest" description="Disordered" evidence="2">
    <location>
        <begin position="488"/>
        <end position="526"/>
    </location>
</feature>
<feature type="compositionally biased region" description="Basic residues" evidence="2">
    <location>
        <begin position="72"/>
        <end position="81"/>
    </location>
</feature>
<dbReference type="PANTHER" id="PTHR12345:SF14">
    <property type="entry name" value="AMYLOID-BETA A4 PRECURSOR PROTEIN-BINDING FAMILY A MEMBER 1"/>
    <property type="match status" value="1"/>
</dbReference>
<evidence type="ECO:0000256" key="1">
    <source>
        <dbReference type="ARBA" id="ARBA00022737"/>
    </source>
</evidence>
<dbReference type="GO" id="GO:0001540">
    <property type="term" value="F:amyloid-beta binding"/>
    <property type="evidence" value="ECO:0007669"/>
    <property type="project" value="TreeGrafter"/>
</dbReference>
<feature type="region of interest" description="Disordered" evidence="2">
    <location>
        <begin position="352"/>
        <end position="465"/>
    </location>
</feature>
<dbReference type="PANTHER" id="PTHR12345">
    <property type="entry name" value="SYNTENIN RELATED"/>
    <property type="match status" value="1"/>
</dbReference>